<sequence>MTRDEFVKYAYRHSEIIIFHQQHPEIDVECMLLAVDFDCGTFRLAPIDTEIYEDESFYVSYEHCSKPRKVKVMINGKVRSLSLHTLWGAPKNK</sequence>
<proteinExistence type="predicted"/>
<reference evidence="1" key="1">
    <citation type="submission" date="2024-03" db="EMBL/GenBank/DDBJ databases">
        <title>Diverse circular DNA viruses in blood, oral, and fecal samples of captive lemurs.</title>
        <authorList>
            <person name="Paietta E.N."/>
            <person name="Kraberger S."/>
            <person name="Lund M.C."/>
            <person name="Custer J.M."/>
            <person name="Vargas K.M."/>
            <person name="Ehmke E.E."/>
            <person name="Yoder A.D."/>
            <person name="Varsani A."/>
        </authorList>
    </citation>
    <scope>NUCLEOTIDE SEQUENCE</scope>
    <source>
        <strain evidence="1">Duke_21_1</strain>
    </source>
</reference>
<accession>A0AAU8AUS7</accession>
<evidence type="ECO:0000313" key="1">
    <source>
        <dbReference type="EMBL" id="XCD03618.1"/>
    </source>
</evidence>
<name>A0AAU8AUS7_9CAUD</name>
<protein>
    <submittedName>
        <fullName evidence="1">Uncharacterized protein</fullName>
    </submittedName>
</protein>
<dbReference type="EMBL" id="PP511379">
    <property type="protein sequence ID" value="XCD03618.1"/>
    <property type="molecule type" value="Genomic_DNA"/>
</dbReference>
<organism evidence="1">
    <name type="scientific">Dulem virus 40</name>
    <dbReference type="NCBI Taxonomy" id="3145758"/>
    <lineage>
        <taxon>Viruses</taxon>
        <taxon>Duplodnaviria</taxon>
        <taxon>Heunggongvirae</taxon>
        <taxon>Uroviricota</taxon>
        <taxon>Caudoviricetes</taxon>
    </lineage>
</organism>